<sequence>GEQSCSYNFAFWVVEVSTDKMAAKAVQGVVAQISALSPAFLVRVGSRGFNAAAKLTRVTMPKAQNFAKNASVEMAPPSPGEFMGQLNILKNDILAGKSAARASNLTVNEMAAKGFVLVEVGLWFYLGEMLGRKSIIGYNPKV</sequence>
<evidence type="ECO:0000256" key="8">
    <source>
        <dbReference type="ARBA" id="ARBA00023136"/>
    </source>
</evidence>
<dbReference type="AlphaFoldDB" id="A0A7M5UXM9"/>
<dbReference type="GO" id="GO:0045259">
    <property type="term" value="C:proton-transporting ATP synthase complex"/>
    <property type="evidence" value="ECO:0007669"/>
    <property type="project" value="UniProtKB-KW"/>
</dbReference>
<dbReference type="EnsemblMetazoa" id="CLYHEMT006039.1">
    <property type="protein sequence ID" value="CLYHEMP006039.1"/>
    <property type="gene ID" value="CLYHEMG006039"/>
</dbReference>
<proteinExistence type="inferred from homology"/>
<evidence type="ECO:0000256" key="3">
    <source>
        <dbReference type="ARBA" id="ARBA00022448"/>
    </source>
</evidence>
<comment type="similarity">
    <text evidence="2">Belongs to the ATPase g subunit family.</text>
</comment>
<keyword evidence="7" id="KW-0496">Mitochondrion</keyword>
<evidence type="ECO:0000256" key="2">
    <source>
        <dbReference type="ARBA" id="ARBA00005699"/>
    </source>
</evidence>
<protein>
    <recommendedName>
        <fullName evidence="12">ATP synthase subunit g, mitochondrial</fullName>
    </recommendedName>
</protein>
<keyword evidence="9" id="KW-0066">ATP synthesis</keyword>
<evidence type="ECO:0000256" key="6">
    <source>
        <dbReference type="ARBA" id="ARBA00023065"/>
    </source>
</evidence>
<evidence type="ECO:0000256" key="7">
    <source>
        <dbReference type="ARBA" id="ARBA00023128"/>
    </source>
</evidence>
<keyword evidence="8" id="KW-0472">Membrane</keyword>
<dbReference type="OrthoDB" id="437at2759"/>
<keyword evidence="6" id="KW-0406">Ion transport</keyword>
<evidence type="ECO:0000256" key="4">
    <source>
        <dbReference type="ARBA" id="ARBA00022547"/>
    </source>
</evidence>
<organism evidence="10 11">
    <name type="scientific">Clytia hemisphaerica</name>
    <dbReference type="NCBI Taxonomy" id="252671"/>
    <lineage>
        <taxon>Eukaryota</taxon>
        <taxon>Metazoa</taxon>
        <taxon>Cnidaria</taxon>
        <taxon>Hydrozoa</taxon>
        <taxon>Hydroidolina</taxon>
        <taxon>Leptothecata</taxon>
        <taxon>Obeliida</taxon>
        <taxon>Clytiidae</taxon>
        <taxon>Clytia</taxon>
    </lineage>
</organism>
<keyword evidence="11" id="KW-1185">Reference proteome</keyword>
<keyword evidence="3" id="KW-0813">Transport</keyword>
<dbReference type="GO" id="GO:0015078">
    <property type="term" value="F:proton transmembrane transporter activity"/>
    <property type="evidence" value="ECO:0007669"/>
    <property type="project" value="InterPro"/>
</dbReference>
<evidence type="ECO:0000313" key="11">
    <source>
        <dbReference type="Proteomes" id="UP000594262"/>
    </source>
</evidence>
<evidence type="ECO:0000256" key="9">
    <source>
        <dbReference type="ARBA" id="ARBA00023310"/>
    </source>
</evidence>
<dbReference type="Pfam" id="PF04718">
    <property type="entry name" value="ATP-synt_G"/>
    <property type="match status" value="1"/>
</dbReference>
<dbReference type="InterPro" id="IPR006808">
    <property type="entry name" value="ATP_synth_F0_gsu_mt"/>
</dbReference>
<keyword evidence="4" id="KW-0138">CF(0)</keyword>
<dbReference type="Proteomes" id="UP000594262">
    <property type="component" value="Unplaced"/>
</dbReference>
<keyword evidence="5" id="KW-0375">Hydrogen ion transport</keyword>
<evidence type="ECO:0000256" key="1">
    <source>
        <dbReference type="ARBA" id="ARBA00004325"/>
    </source>
</evidence>
<evidence type="ECO:0008006" key="12">
    <source>
        <dbReference type="Google" id="ProtNLM"/>
    </source>
</evidence>
<comment type="subcellular location">
    <subcellularLocation>
        <location evidence="1">Mitochondrion membrane</location>
    </subcellularLocation>
</comment>
<dbReference type="GO" id="GO:0031966">
    <property type="term" value="C:mitochondrial membrane"/>
    <property type="evidence" value="ECO:0007669"/>
    <property type="project" value="UniProtKB-SubCell"/>
</dbReference>
<dbReference type="GO" id="GO:0015986">
    <property type="term" value="P:proton motive force-driven ATP synthesis"/>
    <property type="evidence" value="ECO:0007669"/>
    <property type="project" value="InterPro"/>
</dbReference>
<reference evidence="10" key="1">
    <citation type="submission" date="2021-01" db="UniProtKB">
        <authorList>
            <consortium name="EnsemblMetazoa"/>
        </authorList>
    </citation>
    <scope>IDENTIFICATION</scope>
</reference>
<accession>A0A7M5UXM9</accession>
<evidence type="ECO:0000313" key="10">
    <source>
        <dbReference type="EnsemblMetazoa" id="CLYHEMP006039.1"/>
    </source>
</evidence>
<evidence type="ECO:0000256" key="5">
    <source>
        <dbReference type="ARBA" id="ARBA00022781"/>
    </source>
</evidence>
<name>A0A7M5UXM9_9CNID</name>